<dbReference type="Pfam" id="PF00498">
    <property type="entry name" value="FHA"/>
    <property type="match status" value="1"/>
</dbReference>
<dbReference type="InterPro" id="IPR002543">
    <property type="entry name" value="FtsK_dom"/>
</dbReference>
<dbReference type="InterPro" id="IPR000253">
    <property type="entry name" value="FHA_dom"/>
</dbReference>
<accession>A0A212LWS5</accession>
<dbReference type="InterPro" id="IPR050206">
    <property type="entry name" value="FtsK/SpoIIIE/SftA"/>
</dbReference>
<keyword evidence="5" id="KW-0812">Transmembrane</keyword>
<evidence type="ECO:0000313" key="8">
    <source>
        <dbReference type="EMBL" id="SCM81978.1"/>
    </source>
</evidence>
<dbReference type="SMART" id="SM00240">
    <property type="entry name" value="FHA"/>
    <property type="match status" value="1"/>
</dbReference>
<reference evidence="8" key="1">
    <citation type="submission" date="2016-08" db="EMBL/GenBank/DDBJ databases">
        <authorList>
            <person name="Seilhamer J.J."/>
        </authorList>
    </citation>
    <scope>NUCLEOTIDE SEQUENCE</scope>
    <source>
        <strain evidence="8">86</strain>
    </source>
</reference>
<feature type="domain" description="FtsK" evidence="7">
    <location>
        <begin position="1027"/>
        <end position="1210"/>
    </location>
</feature>
<evidence type="ECO:0000256" key="2">
    <source>
        <dbReference type="ARBA" id="ARBA00022741"/>
    </source>
</evidence>
<dbReference type="SMART" id="SM00382">
    <property type="entry name" value="AAA"/>
    <property type="match status" value="3"/>
</dbReference>
<keyword evidence="5" id="KW-1133">Transmembrane helix</keyword>
<dbReference type="InterPro" id="IPR027417">
    <property type="entry name" value="P-loop_NTPase"/>
</dbReference>
<name>A0A212LWS5_9FIRM</name>
<dbReference type="GO" id="GO:0003677">
    <property type="term" value="F:DNA binding"/>
    <property type="evidence" value="ECO:0007669"/>
    <property type="project" value="InterPro"/>
</dbReference>
<feature type="domain" description="FtsK" evidence="7">
    <location>
        <begin position="689"/>
        <end position="883"/>
    </location>
</feature>
<gene>
    <name evidence="8" type="ORF">KL86SPO_40463</name>
</gene>
<dbReference type="SUPFAM" id="SSF52540">
    <property type="entry name" value="P-loop containing nucleoside triphosphate hydrolases"/>
    <property type="match status" value="3"/>
</dbReference>
<dbReference type="PANTHER" id="PTHR22683:SF1">
    <property type="entry name" value="TYPE VII SECRETION SYSTEM PROTEIN ESSC"/>
    <property type="match status" value="1"/>
</dbReference>
<keyword evidence="1" id="KW-0677">Repeat</keyword>
<proteinExistence type="predicted"/>
<dbReference type="InterPro" id="IPR023839">
    <property type="entry name" value="Firmicutes_EssC_C"/>
</dbReference>
<evidence type="ECO:0000259" key="6">
    <source>
        <dbReference type="PROSITE" id="PS50006"/>
    </source>
</evidence>
<evidence type="ECO:0000256" key="3">
    <source>
        <dbReference type="ARBA" id="ARBA00022840"/>
    </source>
</evidence>
<feature type="domain" description="FHA" evidence="6">
    <location>
        <begin position="116"/>
        <end position="167"/>
    </location>
</feature>
<feature type="binding site" evidence="4">
    <location>
        <begin position="709"/>
        <end position="716"/>
    </location>
    <ligand>
        <name>ATP</name>
        <dbReference type="ChEBI" id="CHEBI:30616"/>
    </ligand>
</feature>
<dbReference type="GO" id="GO:0005524">
    <property type="term" value="F:ATP binding"/>
    <property type="evidence" value="ECO:0007669"/>
    <property type="project" value="UniProtKB-UniRule"/>
</dbReference>
<sequence length="1536" mass="169110">MHLLLTVVFSNGFQEIYLPLVNNKTVPVDIRPHISGWQEDITLPLAVWDDTWQLSGSRQFTIIHNEQPVQTVVLVPGLLLNCELGGSEAVFSVTVEEVDDGNTRFGKYFHDPAVALKAGIGSGEGNLIIYSNRFCSPNHAEIVFADGKAVVRDLGSVNGTFVNGRMLTGEHSLKYGDIIYIIGLKLVYLGNVLAVNNPKQACTVNERKLKLIRIEAAGQEAEEHSPESGEAYFLRTPRKLEKLDDETFTIEKCPPKNQQKKQPVIFVIGPSLTMMVPMIAGVMMMSGSGASATGGLVMSVGAALIGGMWAMLNIRHQNKEELETEATRVHSYSAYIAKMAQQILQKIEYNRAALLRMFPSAGDVAAFALEGSPRLWEKSSNHEDFLAIRFGLGDIPSPNRIVVPKEQMMMAHDPLNDKVEEIRQAMSTLKGVPVELSAYQNRMVGVVSRDRERALALGNLISTQVAGLHPYTDVRLCYVYPMREADNWHYTRWLPHVWTPDGKLRLIANDKNTVGDVMYYLSTVIRERLERESGEEDGTKVLPHYVVMVADWSLVEDEPIAKYLMNPQPELGLSVIYLVDAIDKLPSGCTAIVQDDPENRGFYSTTGLFPQRENIVYDSMPLELTEEFARRLSGYQVRELNVSTAIPDVLSFLDMYKTAGVEELDMLHKWLENRTYESMRSMIGYKSGNQPLYLDIHEKYHGPHGLVAGTTGSGKSETLQSYILSLVVNYHPHEVAFILIDYKGGGMAQSFLGLPHLSGVITNLGGNATNRALLSINAEIKSRQRIFNEYKVKHIDAYIELYRSGAAAEPMPHLLIIADEFAELKKEQPEFVRALVSAARVGRSLGVNLILATQKPSGVVDDEIWSNTRFRLCLRVADKQDSNEMLKRPDAAFITGTGRGYFQVGNDEIFEEFQSGWSGAAYEPQVPFADDKNAKVELINLIGKSGVPKQKKQKKSDNIQKVTQLDAVVKHAAQIAAENGIPAIKQIWMPPLPKTVYLEELDAIARPEGFSVLLPIGLVDNPEGQNQYPCAVDFMTDGHLLICGAGGSGKTTLLQTLMYSAITRYSPREINIYVADFSSRTMAVFGSLPHVGGVMFEGDDEKIAETFELLQKTLSRRKSEFSGQGIGSFREYVAQHDDCPAILLLIDNYVAFTESYEQYEDTLAQLSREAASYGIYLVLTMNNAGELRSRIRQNFVAGIALQMPDRFEYEAVIGDRTEILPEGRTPGRGLIKAPLPVEFQVALCVREDEGLSQAQTLRRKFAAMKPATGEGVKKIGDRPDSLSLAALLNRADVKALPGNRLAIGLGTEDSSLVTVNLDEEFCYTVGGSGASGKTNLLAAVAKQAGDKGARLFLFDDGDSGLGSLAGFEQIVCSDAELFALMESVIVPAFSERNGIVADTRDAGGDIAAALADHERIVFIIDNMTAFITAVYSPDMEMSGFFEIALEKGFGHKIQFFAAVTPDDYADMARYTAMRTYAGYRRGVHLGGLFDQQSILQFSLSAADNVRQLPAGSGYAAGPAGTAVRIITPLVKEVGSE</sequence>
<keyword evidence="2 4" id="KW-0547">Nucleotide-binding</keyword>
<dbReference type="Pfam" id="PF01580">
    <property type="entry name" value="FtsK_SpoIIIE"/>
    <property type="match status" value="2"/>
</dbReference>
<dbReference type="CDD" id="cd00060">
    <property type="entry name" value="FHA"/>
    <property type="match status" value="1"/>
</dbReference>
<dbReference type="NCBIfam" id="TIGR03928">
    <property type="entry name" value="T7_EssCb_Firm"/>
    <property type="match status" value="1"/>
</dbReference>
<dbReference type="RefSeq" id="WP_075752514.1">
    <property type="nucleotide sequence ID" value="NZ_LT608335.1"/>
</dbReference>
<dbReference type="PROSITE" id="PS50006">
    <property type="entry name" value="FHA_DOMAIN"/>
    <property type="match status" value="1"/>
</dbReference>
<evidence type="ECO:0000256" key="4">
    <source>
        <dbReference type="PROSITE-ProRule" id="PRU00289"/>
    </source>
</evidence>
<feature type="binding site" evidence="4">
    <location>
        <begin position="1044"/>
        <end position="1051"/>
    </location>
    <ligand>
        <name>ATP</name>
        <dbReference type="ChEBI" id="CHEBI:30616"/>
    </ligand>
</feature>
<evidence type="ECO:0000259" key="7">
    <source>
        <dbReference type="PROSITE" id="PS50901"/>
    </source>
</evidence>
<dbReference type="EMBL" id="FMJE01000004">
    <property type="protein sequence ID" value="SCM81978.1"/>
    <property type="molecule type" value="Genomic_DNA"/>
</dbReference>
<dbReference type="PROSITE" id="PS50901">
    <property type="entry name" value="FTSK"/>
    <property type="match status" value="2"/>
</dbReference>
<dbReference type="InterPro" id="IPR008984">
    <property type="entry name" value="SMAD_FHA_dom_sf"/>
</dbReference>
<dbReference type="GO" id="GO:0016020">
    <property type="term" value="C:membrane"/>
    <property type="evidence" value="ECO:0007669"/>
    <property type="project" value="UniProtKB-SubCell"/>
</dbReference>
<organism evidence="8">
    <name type="scientific">uncultured Sporomusa sp</name>
    <dbReference type="NCBI Taxonomy" id="307249"/>
    <lineage>
        <taxon>Bacteria</taxon>
        <taxon>Bacillati</taxon>
        <taxon>Bacillota</taxon>
        <taxon>Negativicutes</taxon>
        <taxon>Selenomonadales</taxon>
        <taxon>Sporomusaceae</taxon>
        <taxon>Sporomusa</taxon>
        <taxon>environmental samples</taxon>
    </lineage>
</organism>
<feature type="transmembrane region" description="Helical" evidence="5">
    <location>
        <begin position="292"/>
        <end position="312"/>
    </location>
</feature>
<dbReference type="InterPro" id="IPR003593">
    <property type="entry name" value="AAA+_ATPase"/>
</dbReference>
<keyword evidence="3 4" id="KW-0067">ATP-binding</keyword>
<dbReference type="CDD" id="cd01127">
    <property type="entry name" value="TrwB_TraG_TraD_VirD4"/>
    <property type="match status" value="1"/>
</dbReference>
<dbReference type="SUPFAM" id="SSF49879">
    <property type="entry name" value="SMAD/FHA domain"/>
    <property type="match status" value="1"/>
</dbReference>
<dbReference type="PANTHER" id="PTHR22683">
    <property type="entry name" value="SPORULATION PROTEIN RELATED"/>
    <property type="match status" value="1"/>
</dbReference>
<feature type="transmembrane region" description="Helical" evidence="5">
    <location>
        <begin position="264"/>
        <end position="285"/>
    </location>
</feature>
<evidence type="ECO:0000256" key="1">
    <source>
        <dbReference type="ARBA" id="ARBA00022737"/>
    </source>
</evidence>
<evidence type="ECO:0000256" key="5">
    <source>
        <dbReference type="SAM" id="Phobius"/>
    </source>
</evidence>
<protein>
    <submittedName>
        <fullName evidence="8">Putative DNA segregation ATPase FtsK/SpoIIIE family protein</fullName>
    </submittedName>
</protein>
<dbReference type="Gene3D" id="2.60.200.20">
    <property type="match status" value="1"/>
</dbReference>
<dbReference type="Gene3D" id="3.40.50.300">
    <property type="entry name" value="P-loop containing nucleotide triphosphate hydrolases"/>
    <property type="match status" value="3"/>
</dbReference>
<keyword evidence="5" id="KW-0472">Membrane</keyword>